<dbReference type="EMBL" id="JBHRTG010000007">
    <property type="protein sequence ID" value="MFC3163051.1"/>
    <property type="molecule type" value="Genomic_DNA"/>
</dbReference>
<evidence type="ECO:0000313" key="2">
    <source>
        <dbReference type="EMBL" id="MFC3163051.1"/>
    </source>
</evidence>
<comment type="caution">
    <text evidence="2">The sequence shown here is derived from an EMBL/GenBank/DDBJ whole genome shotgun (WGS) entry which is preliminary data.</text>
</comment>
<feature type="domain" description="DUF6950" evidence="1">
    <location>
        <begin position="7"/>
        <end position="143"/>
    </location>
</feature>
<dbReference type="InterPro" id="IPR053802">
    <property type="entry name" value="DUF6950"/>
</dbReference>
<accession>A0ABV7I0J8</accession>
<proteinExistence type="predicted"/>
<gene>
    <name evidence="2" type="ORF">ACFOHV_07140</name>
</gene>
<sequence>MGTEELTRVADWRRQFDRACDRLRLEPFSWGDNDCAVGLAGNLVLALTGVDVASAYRRRYTTAIGALRVLRNSGHASLGDLAASLLPEHAHPSMARVGDIVTVTDGSAIGEVLGVVNGERIFVMTARGFGTVDRSRATRAFKVG</sequence>
<dbReference type="Proteomes" id="UP001595647">
    <property type="component" value="Unassembled WGS sequence"/>
</dbReference>
<evidence type="ECO:0000313" key="3">
    <source>
        <dbReference type="Proteomes" id="UP001595647"/>
    </source>
</evidence>
<reference evidence="3" key="1">
    <citation type="journal article" date="2019" name="Int. J. Syst. Evol. Microbiol.">
        <title>The Global Catalogue of Microorganisms (GCM) 10K type strain sequencing project: providing services to taxonomists for standard genome sequencing and annotation.</title>
        <authorList>
            <consortium name="The Broad Institute Genomics Platform"/>
            <consortium name="The Broad Institute Genome Sequencing Center for Infectious Disease"/>
            <person name="Wu L."/>
            <person name="Ma J."/>
        </authorList>
    </citation>
    <scope>NUCLEOTIDE SEQUENCE [LARGE SCALE GENOMIC DNA]</scope>
    <source>
        <strain evidence="3">KCTC 52231</strain>
    </source>
</reference>
<keyword evidence="3" id="KW-1185">Reference proteome</keyword>
<name>A0ABV7I0J8_9HYPH</name>
<organism evidence="2 3">
    <name type="scientific">Ciceribacter thiooxidans</name>
    <dbReference type="NCBI Taxonomy" id="1969821"/>
    <lineage>
        <taxon>Bacteria</taxon>
        <taxon>Pseudomonadati</taxon>
        <taxon>Pseudomonadota</taxon>
        <taxon>Alphaproteobacteria</taxon>
        <taxon>Hyphomicrobiales</taxon>
        <taxon>Rhizobiaceae</taxon>
        <taxon>Ciceribacter</taxon>
    </lineage>
</organism>
<dbReference type="RefSeq" id="WP_244658660.1">
    <property type="nucleotide sequence ID" value="NZ_CP059896.1"/>
</dbReference>
<evidence type="ECO:0000259" key="1">
    <source>
        <dbReference type="Pfam" id="PF22262"/>
    </source>
</evidence>
<protein>
    <submittedName>
        <fullName evidence="2">DUF6950 family protein</fullName>
    </submittedName>
</protein>
<dbReference type="Pfam" id="PF22262">
    <property type="entry name" value="DUF6950"/>
    <property type="match status" value="1"/>
</dbReference>